<proteinExistence type="predicted"/>
<dbReference type="Proteomes" id="UP001595772">
    <property type="component" value="Unassembled WGS sequence"/>
</dbReference>
<evidence type="ECO:0000313" key="2">
    <source>
        <dbReference type="Proteomes" id="UP001595772"/>
    </source>
</evidence>
<protein>
    <submittedName>
        <fullName evidence="1">Uncharacterized protein</fullName>
    </submittedName>
</protein>
<evidence type="ECO:0000313" key="1">
    <source>
        <dbReference type="EMBL" id="MFC4022977.1"/>
    </source>
</evidence>
<gene>
    <name evidence="1" type="ORF">ACFOUV_04000</name>
</gene>
<dbReference type="EMBL" id="JBHSAO010000001">
    <property type="protein sequence ID" value="MFC4022977.1"/>
    <property type="molecule type" value="Genomic_DNA"/>
</dbReference>
<reference evidence="2" key="1">
    <citation type="journal article" date="2019" name="Int. J. Syst. Evol. Microbiol.">
        <title>The Global Catalogue of Microorganisms (GCM) 10K type strain sequencing project: providing services to taxonomists for standard genome sequencing and annotation.</title>
        <authorList>
            <consortium name="The Broad Institute Genomics Platform"/>
            <consortium name="The Broad Institute Genome Sequencing Center for Infectious Disease"/>
            <person name="Wu L."/>
            <person name="Ma J."/>
        </authorList>
    </citation>
    <scope>NUCLEOTIDE SEQUENCE [LARGE SCALE GENOMIC DNA]</scope>
    <source>
        <strain evidence="2">IBRC-M 10703</strain>
    </source>
</reference>
<comment type="caution">
    <text evidence="1">The sequence shown here is derived from an EMBL/GenBank/DDBJ whole genome shotgun (WGS) entry which is preliminary data.</text>
</comment>
<dbReference type="RefSeq" id="WP_379495465.1">
    <property type="nucleotide sequence ID" value="NZ_JBHSAO010000001.1"/>
</dbReference>
<organism evidence="1 2">
    <name type="scientific">Oceanobacillus longus</name>
    <dbReference type="NCBI Taxonomy" id="930120"/>
    <lineage>
        <taxon>Bacteria</taxon>
        <taxon>Bacillati</taxon>
        <taxon>Bacillota</taxon>
        <taxon>Bacilli</taxon>
        <taxon>Bacillales</taxon>
        <taxon>Bacillaceae</taxon>
        <taxon>Oceanobacillus</taxon>
    </lineage>
</organism>
<keyword evidence="2" id="KW-1185">Reference proteome</keyword>
<name>A0ABV8GWH6_9BACI</name>
<sequence>MSAILDKMEMEKNGISIDEAKLSIQEMTDQLLLIDQKLKINVDREVWLHFQNEIHQIDHTKNTIDKMTR</sequence>
<accession>A0ABV8GWH6</accession>